<dbReference type="InterPro" id="IPR005000">
    <property type="entry name" value="Aldolase/citrate-lyase_domain"/>
</dbReference>
<sequence length="183" mass="19704">MRENTTLTTWREGGQTIGAWLSIGNAYTAESMAGMGFDWLCVDLQHGMLSYDDLKYMLPAISTRESIPIVRVPWNEPYEIMKALDAGAYGVIVPMVNNREEALQAVAACRYPPDGGRSFGPIRAAMYGGRGYASEANSQIACIAMVETAEALDNLEDIATTPGLDAVYIGPSDLAYAIGLNGP</sequence>
<protein>
    <recommendedName>
        <fullName evidence="4">HpcH/HpaI aldolase/citrate lyase domain-containing protein</fullName>
    </recommendedName>
</protein>
<dbReference type="InterPro" id="IPR015813">
    <property type="entry name" value="Pyrv/PenolPyrv_kinase-like_dom"/>
</dbReference>
<evidence type="ECO:0000259" key="4">
    <source>
        <dbReference type="Pfam" id="PF03328"/>
    </source>
</evidence>
<dbReference type="GO" id="GO:0046872">
    <property type="term" value="F:metal ion binding"/>
    <property type="evidence" value="ECO:0007669"/>
    <property type="project" value="UniProtKB-KW"/>
</dbReference>
<name>A0A382GGX2_9ZZZZ</name>
<feature type="domain" description="HpcH/HpaI aldolase/citrate lyase" evidence="4">
    <location>
        <begin position="17"/>
        <end position="181"/>
    </location>
</feature>
<dbReference type="Pfam" id="PF03328">
    <property type="entry name" value="HpcH_HpaI"/>
    <property type="match status" value="1"/>
</dbReference>
<dbReference type="Gene3D" id="3.20.20.60">
    <property type="entry name" value="Phosphoenolpyruvate-binding domains"/>
    <property type="match status" value="1"/>
</dbReference>
<keyword evidence="3" id="KW-0456">Lyase</keyword>
<dbReference type="PANTHER" id="PTHR30502">
    <property type="entry name" value="2-KETO-3-DEOXY-L-RHAMNONATE ALDOLASE"/>
    <property type="match status" value="1"/>
</dbReference>
<feature type="non-terminal residue" evidence="5">
    <location>
        <position position="183"/>
    </location>
</feature>
<evidence type="ECO:0000256" key="2">
    <source>
        <dbReference type="ARBA" id="ARBA00022723"/>
    </source>
</evidence>
<evidence type="ECO:0000256" key="1">
    <source>
        <dbReference type="ARBA" id="ARBA00005568"/>
    </source>
</evidence>
<dbReference type="GO" id="GO:0005737">
    <property type="term" value="C:cytoplasm"/>
    <property type="evidence" value="ECO:0007669"/>
    <property type="project" value="TreeGrafter"/>
</dbReference>
<dbReference type="AlphaFoldDB" id="A0A382GGX2"/>
<evidence type="ECO:0000313" key="5">
    <source>
        <dbReference type="EMBL" id="SVB73883.1"/>
    </source>
</evidence>
<evidence type="ECO:0000256" key="3">
    <source>
        <dbReference type="ARBA" id="ARBA00023239"/>
    </source>
</evidence>
<accession>A0A382GGX2</accession>
<organism evidence="5">
    <name type="scientific">marine metagenome</name>
    <dbReference type="NCBI Taxonomy" id="408172"/>
    <lineage>
        <taxon>unclassified sequences</taxon>
        <taxon>metagenomes</taxon>
        <taxon>ecological metagenomes</taxon>
    </lineage>
</organism>
<dbReference type="SUPFAM" id="SSF51621">
    <property type="entry name" value="Phosphoenolpyruvate/pyruvate domain"/>
    <property type="match status" value="1"/>
</dbReference>
<proteinExistence type="inferred from homology"/>
<dbReference type="InterPro" id="IPR050251">
    <property type="entry name" value="HpcH-HpaI_aldolase"/>
</dbReference>
<dbReference type="InterPro" id="IPR040442">
    <property type="entry name" value="Pyrv_kinase-like_dom_sf"/>
</dbReference>
<keyword evidence="2" id="KW-0479">Metal-binding</keyword>
<reference evidence="5" key="1">
    <citation type="submission" date="2018-05" db="EMBL/GenBank/DDBJ databases">
        <authorList>
            <person name="Lanie J.A."/>
            <person name="Ng W.-L."/>
            <person name="Kazmierczak K.M."/>
            <person name="Andrzejewski T.M."/>
            <person name="Davidsen T.M."/>
            <person name="Wayne K.J."/>
            <person name="Tettelin H."/>
            <person name="Glass J.I."/>
            <person name="Rusch D."/>
            <person name="Podicherti R."/>
            <person name="Tsui H.-C.T."/>
            <person name="Winkler M.E."/>
        </authorList>
    </citation>
    <scope>NUCLEOTIDE SEQUENCE</scope>
</reference>
<dbReference type="PANTHER" id="PTHR30502:SF0">
    <property type="entry name" value="PHOSPHOENOLPYRUVATE CARBOXYLASE FAMILY PROTEIN"/>
    <property type="match status" value="1"/>
</dbReference>
<dbReference type="EMBL" id="UINC01055241">
    <property type="protein sequence ID" value="SVB73883.1"/>
    <property type="molecule type" value="Genomic_DNA"/>
</dbReference>
<comment type="similarity">
    <text evidence="1">Belongs to the HpcH/HpaI aldolase family.</text>
</comment>
<gene>
    <name evidence="5" type="ORF">METZ01_LOCUS226737</name>
</gene>
<dbReference type="GO" id="GO:0016832">
    <property type="term" value="F:aldehyde-lyase activity"/>
    <property type="evidence" value="ECO:0007669"/>
    <property type="project" value="TreeGrafter"/>
</dbReference>